<dbReference type="Proteomes" id="UP000027997">
    <property type="component" value="Unassembled WGS sequence"/>
</dbReference>
<feature type="transmembrane region" description="Helical" evidence="1">
    <location>
        <begin position="158"/>
        <end position="175"/>
    </location>
</feature>
<dbReference type="AlphaFoldDB" id="A0A081KEI3"/>
<accession>A0A081KEI3</accession>
<sequence>MHQMGQRHNRNAMQLACFMIILFFTPIAIWQFAAWLFTPSAPAPEQTIKAIIALDSSELYIWRVCPRGSPCYDKFRLCIKSRQLPSPESNYCFISASPIPEELDQLEPGTIANIRIAPDLDIGRIKVLRFWEMKVEGQPSLSLARISQEHNDEKNNRLVQSLMMLGFSMLAAALYRRSRRQARRY</sequence>
<comment type="caution">
    <text evidence="2">The sequence shown here is derived from an EMBL/GenBank/DDBJ whole genome shotgun (WGS) entry which is preliminary data.</text>
</comment>
<evidence type="ECO:0000313" key="3">
    <source>
        <dbReference type="Proteomes" id="UP000027997"/>
    </source>
</evidence>
<organism evidence="2 3">
    <name type="scientific">Endozoicomonas elysicola</name>
    <dbReference type="NCBI Taxonomy" id="305900"/>
    <lineage>
        <taxon>Bacteria</taxon>
        <taxon>Pseudomonadati</taxon>
        <taxon>Pseudomonadota</taxon>
        <taxon>Gammaproteobacteria</taxon>
        <taxon>Oceanospirillales</taxon>
        <taxon>Endozoicomonadaceae</taxon>
        <taxon>Endozoicomonas</taxon>
    </lineage>
</organism>
<protein>
    <submittedName>
        <fullName evidence="2">Uncharacterized protein</fullName>
    </submittedName>
</protein>
<keyword evidence="1" id="KW-1133">Transmembrane helix</keyword>
<feature type="transmembrane region" description="Helical" evidence="1">
    <location>
        <begin position="12"/>
        <end position="37"/>
    </location>
</feature>
<name>A0A081KEI3_9GAMM</name>
<dbReference type="EMBL" id="JOJP01000001">
    <property type="protein sequence ID" value="KEI72559.1"/>
    <property type="molecule type" value="Genomic_DNA"/>
</dbReference>
<keyword evidence="1" id="KW-0472">Membrane</keyword>
<evidence type="ECO:0000256" key="1">
    <source>
        <dbReference type="SAM" id="Phobius"/>
    </source>
</evidence>
<proteinExistence type="predicted"/>
<reference evidence="2 3" key="1">
    <citation type="submission" date="2014-06" db="EMBL/GenBank/DDBJ databases">
        <title>Whole Genome Sequences of Three Symbiotic Endozoicomonas Bacteria.</title>
        <authorList>
            <person name="Neave M.J."/>
            <person name="Apprill A."/>
            <person name="Voolstra C.R."/>
        </authorList>
    </citation>
    <scope>NUCLEOTIDE SEQUENCE [LARGE SCALE GENOMIC DNA]</scope>
    <source>
        <strain evidence="2 3">DSM 22380</strain>
    </source>
</reference>
<gene>
    <name evidence="2" type="ORF">GV64_19130</name>
</gene>
<evidence type="ECO:0000313" key="2">
    <source>
        <dbReference type="EMBL" id="KEI72559.1"/>
    </source>
</evidence>
<keyword evidence="1" id="KW-0812">Transmembrane</keyword>
<keyword evidence="3" id="KW-1185">Reference proteome</keyword>